<organism evidence="1 2">
    <name type="scientific">Chroococcidiopsis cubana SAG 39.79</name>
    <dbReference type="NCBI Taxonomy" id="388085"/>
    <lineage>
        <taxon>Bacteria</taxon>
        <taxon>Bacillati</taxon>
        <taxon>Cyanobacteriota</taxon>
        <taxon>Cyanophyceae</taxon>
        <taxon>Chroococcidiopsidales</taxon>
        <taxon>Chroococcidiopsidaceae</taxon>
        <taxon>Chroococcidiopsis</taxon>
    </lineage>
</organism>
<dbReference type="Proteomes" id="UP000282574">
    <property type="component" value="Unassembled WGS sequence"/>
</dbReference>
<comment type="caution">
    <text evidence="1">The sequence shown here is derived from an EMBL/GenBank/DDBJ whole genome shotgun (WGS) entry which is preliminary data.</text>
</comment>
<accession>A0AB37UBZ5</accession>
<gene>
    <name evidence="1" type="ORF">DSM107010_60210</name>
</gene>
<evidence type="ECO:0000313" key="2">
    <source>
        <dbReference type="Proteomes" id="UP000282574"/>
    </source>
</evidence>
<proteinExistence type="predicted"/>
<name>A0AB37UBZ5_9CYAN</name>
<reference evidence="1 2" key="1">
    <citation type="journal article" date="2019" name="Genome Biol. Evol.">
        <title>Day and night: Metabolic profiles and evolutionary relationships of six axenic non-marine cyanobacteria.</title>
        <authorList>
            <person name="Will S.E."/>
            <person name="Henke P."/>
            <person name="Boedeker C."/>
            <person name="Huang S."/>
            <person name="Brinkmann H."/>
            <person name="Rohde M."/>
            <person name="Jarek M."/>
            <person name="Friedl T."/>
            <person name="Seufert S."/>
            <person name="Schumacher M."/>
            <person name="Overmann J."/>
            <person name="Neumann-Schaal M."/>
            <person name="Petersen J."/>
        </authorList>
    </citation>
    <scope>NUCLEOTIDE SEQUENCE [LARGE SCALE GENOMIC DNA]</scope>
    <source>
        <strain evidence="1 2">SAG 39.79</strain>
    </source>
</reference>
<protein>
    <recommendedName>
        <fullName evidence="3">Segregation and condensation protein A</fullName>
    </recommendedName>
</protein>
<dbReference type="AlphaFoldDB" id="A0AB37UBZ5"/>
<dbReference type="EMBL" id="RSCK01000097">
    <property type="protein sequence ID" value="RUT03685.1"/>
    <property type="molecule type" value="Genomic_DNA"/>
</dbReference>
<evidence type="ECO:0008006" key="3">
    <source>
        <dbReference type="Google" id="ProtNLM"/>
    </source>
</evidence>
<keyword evidence="2" id="KW-1185">Reference proteome</keyword>
<sequence length="249" mass="27564">MVEIVQLELDLWQALDVAIESPESADVRSLLLSLDRAMEHSDLAQQLAIGAEGLARIVAVYAARAKSLIGEWESQYNPTEPVVDVDECADLFVQSLHLDLSDLIEPPETVQYPQNRQPPTAIATNNSLVGQVDKLAVLAMVGQLEAEDNSTRSDAEQKDFIVALAHTEDFSLWKRAIADCFVNTSQKCLPLIEIVQQVQYPATLEKDLGDLLVKTWLAVLLGGFGLEQREDFYETTGIWVSCLTLLPEN</sequence>
<dbReference type="RefSeq" id="WP_106168034.1">
    <property type="nucleotide sequence ID" value="NZ_JAVKZF010000004.1"/>
</dbReference>
<evidence type="ECO:0000313" key="1">
    <source>
        <dbReference type="EMBL" id="RUT03685.1"/>
    </source>
</evidence>